<proteinExistence type="predicted"/>
<feature type="compositionally biased region" description="Basic and acidic residues" evidence="1">
    <location>
        <begin position="1"/>
        <end position="18"/>
    </location>
</feature>
<name>A0ABM1N4R4_NICVS</name>
<feature type="domain" description="PiggyBac transposable element-derived protein" evidence="2">
    <location>
        <begin position="98"/>
        <end position="235"/>
    </location>
</feature>
<dbReference type="PANTHER" id="PTHR46599">
    <property type="entry name" value="PIGGYBAC TRANSPOSABLE ELEMENT-DERIVED PROTEIN 4"/>
    <property type="match status" value="1"/>
</dbReference>
<feature type="region of interest" description="Disordered" evidence="1">
    <location>
        <begin position="1"/>
        <end position="21"/>
    </location>
</feature>
<dbReference type="RefSeq" id="XP_017781814.1">
    <property type="nucleotide sequence ID" value="XM_017926325.1"/>
</dbReference>
<dbReference type="InterPro" id="IPR029526">
    <property type="entry name" value="PGBD"/>
</dbReference>
<dbReference type="Proteomes" id="UP000695000">
    <property type="component" value="Unplaced"/>
</dbReference>
<reference evidence="4" key="1">
    <citation type="submission" date="2025-08" db="UniProtKB">
        <authorList>
            <consortium name="RefSeq"/>
        </authorList>
    </citation>
    <scope>IDENTIFICATION</scope>
    <source>
        <tissue evidence="4">Whole Larva</tissue>
    </source>
</reference>
<dbReference type="PANTHER" id="PTHR46599:SF6">
    <property type="entry name" value="DUAL SPECIFICITY PHOSPHATASE 26"/>
    <property type="match status" value="1"/>
</dbReference>
<evidence type="ECO:0000313" key="4">
    <source>
        <dbReference type="RefSeq" id="XP_017781814.1"/>
    </source>
</evidence>
<evidence type="ECO:0000259" key="2">
    <source>
        <dbReference type="Pfam" id="PF13843"/>
    </source>
</evidence>
<keyword evidence="3" id="KW-1185">Reference proteome</keyword>
<organism evidence="3 4">
    <name type="scientific">Nicrophorus vespilloides</name>
    <name type="common">Boreal carrion beetle</name>
    <dbReference type="NCBI Taxonomy" id="110193"/>
    <lineage>
        <taxon>Eukaryota</taxon>
        <taxon>Metazoa</taxon>
        <taxon>Ecdysozoa</taxon>
        <taxon>Arthropoda</taxon>
        <taxon>Hexapoda</taxon>
        <taxon>Insecta</taxon>
        <taxon>Pterygota</taxon>
        <taxon>Neoptera</taxon>
        <taxon>Endopterygota</taxon>
        <taxon>Coleoptera</taxon>
        <taxon>Polyphaga</taxon>
        <taxon>Staphyliniformia</taxon>
        <taxon>Silphidae</taxon>
        <taxon>Nicrophorinae</taxon>
        <taxon>Nicrophorus</taxon>
    </lineage>
</organism>
<feature type="domain" description="PiggyBac transposable element-derived protein" evidence="2">
    <location>
        <begin position="236"/>
        <end position="286"/>
    </location>
</feature>
<evidence type="ECO:0000256" key="1">
    <source>
        <dbReference type="SAM" id="MobiDB-lite"/>
    </source>
</evidence>
<protein>
    <submittedName>
        <fullName evidence="4">Uncharacterized protein LOC108566449</fullName>
    </submittedName>
</protein>
<gene>
    <name evidence="4" type="primary">LOC108566449</name>
</gene>
<dbReference type="GeneID" id="108566449"/>
<accession>A0ABM1N4R4</accession>
<dbReference type="Pfam" id="PF13843">
    <property type="entry name" value="DDE_Tnp_1_7"/>
    <property type="match status" value="2"/>
</dbReference>
<sequence length="399" mass="46642">MYRKNVFDPENVKVKDEPETNDSIDDVVVKEEVEMSDTEQEVLSEYEDNEDAVENILFRKDEDTWKNPASNVGLSLQNIVCDLPVVKGVAEHGKFVLDCWSAFFDDDMLNLIVLNTNVYIFSKMERYKRARDCRATDLAELKAFIGLLYMAGFHKNSRLNTNDLWGTDGSGIELFRLTMSRNRFNFLLQHVRFDDTRKEIKGLDKFAPIRDIFDMFVTHCQNNYSAGQYATIDESNPEMVTFYNKTKSGVKVVDKLCATYSVARNTNRWPMVIFYNMLDVAAINAYIIYKANESKEMKNRRHFIKTLALELTREHKRNRSTIQCLPRDIRKRNREQRAENEDPACPSTSCENVRKRCNFCERKKNRMTKYRCVECDKYICLEHANYVCNVCISKEDLSS</sequence>
<evidence type="ECO:0000313" key="3">
    <source>
        <dbReference type="Proteomes" id="UP000695000"/>
    </source>
</evidence>